<dbReference type="GO" id="GO:0052592">
    <property type="term" value="F:oxidoreductase activity, acting on CH or CH2 groups, with an iron-sulfur protein as acceptor"/>
    <property type="evidence" value="ECO:0007669"/>
    <property type="project" value="TreeGrafter"/>
</dbReference>
<proteinExistence type="predicted"/>
<evidence type="ECO:0000313" key="4">
    <source>
        <dbReference type="Proteomes" id="UP000266313"/>
    </source>
</evidence>
<sequence length="430" mass="49041">MQLNEFGEYLPDTVPDGDQTRAVCPFLRPDLNEDALAERLLPECANYSRELGRFDRIFAAHVLEGTFRSEGSSGGVGSWIGVELLRRGEIDGVIHVLPVSRKNAEDPFFRYGISVTEDELRRGAHSHYHVVEISEVMQQARTAGKRFLFIGVPCMVKAVRRLQLADEVLRANIPYVVSLICGHLKSVNWSLSLGWAAGLTPEEMAEISFRVKSEKIPAKAYYYRVRAHGEREGRVLNSAEVTGGKFNMGAMMLNACDYCDDVVGETADLSIGDAWLPRYAFDWRGKNMLIVRNPHLSSLLVKAADESRLHLELMTPSEAAKAQSGGFRHRREGLRYRLALADSKGKWVPVKRIFSDRKPLPHRRLIYGLRQHCAAESRRAFRKALTHRDFSLYTRHMEWRFKLLRLLEIMIATPRILSVRLQRVKLRLQK</sequence>
<dbReference type="Proteomes" id="UP000266313">
    <property type="component" value="Chromosome"/>
</dbReference>
<dbReference type="InterPro" id="IPR045220">
    <property type="entry name" value="FRHB/FDHB/HCAR-like"/>
</dbReference>
<keyword evidence="4" id="KW-1185">Reference proteome</keyword>
<reference evidence="3 4" key="1">
    <citation type="submission" date="2016-12" db="EMBL/GenBank/DDBJ databases">
        <title>Genome sequencing of Methylocaldum marinum.</title>
        <authorList>
            <person name="Takeuchi M."/>
            <person name="Kamagata Y."/>
            <person name="Hiraoka S."/>
            <person name="Oshima K."/>
            <person name="Hattori M."/>
            <person name="Iwasaki W."/>
        </authorList>
    </citation>
    <scope>NUCLEOTIDE SEQUENCE [LARGE SCALE GENOMIC DNA]</scope>
    <source>
        <strain evidence="3 4">S8</strain>
    </source>
</reference>
<dbReference type="Pfam" id="PF04422">
    <property type="entry name" value="FrhB_FdhB_N"/>
    <property type="match status" value="1"/>
</dbReference>
<dbReference type="InterPro" id="IPR007525">
    <property type="entry name" value="FrhB_FdhB_C"/>
</dbReference>
<dbReference type="Pfam" id="PF04432">
    <property type="entry name" value="FrhB_FdhB_C"/>
    <property type="match status" value="1"/>
</dbReference>
<dbReference type="PANTHER" id="PTHR31332">
    <property type="entry name" value="7-HYDROXYMETHYL CHLOROPHYLL A REDUCTASE, CHLOROPLASTIC"/>
    <property type="match status" value="1"/>
</dbReference>
<dbReference type="PANTHER" id="PTHR31332:SF0">
    <property type="entry name" value="7-HYDROXYMETHYL CHLOROPHYLL A REDUCTASE, CHLOROPLASTIC"/>
    <property type="match status" value="1"/>
</dbReference>
<organism evidence="3 4">
    <name type="scientific">Methylocaldum marinum</name>
    <dbReference type="NCBI Taxonomy" id="1432792"/>
    <lineage>
        <taxon>Bacteria</taxon>
        <taxon>Pseudomonadati</taxon>
        <taxon>Pseudomonadota</taxon>
        <taxon>Gammaproteobacteria</taxon>
        <taxon>Methylococcales</taxon>
        <taxon>Methylococcaceae</taxon>
        <taxon>Methylocaldum</taxon>
    </lineage>
</organism>
<dbReference type="AlphaFoldDB" id="A0A286P3Z3"/>
<evidence type="ECO:0000259" key="1">
    <source>
        <dbReference type="Pfam" id="PF04422"/>
    </source>
</evidence>
<evidence type="ECO:0000259" key="2">
    <source>
        <dbReference type="Pfam" id="PF04432"/>
    </source>
</evidence>
<dbReference type="KEGG" id="mmai:sS8_0397"/>
<dbReference type="InterPro" id="IPR007516">
    <property type="entry name" value="Co_F420_Hydgase/DH_bsu_N"/>
</dbReference>
<feature type="domain" description="Coenzyme F420 hydrogenase/dehydrogenase beta subunit C-terminal" evidence="2">
    <location>
        <begin position="145"/>
        <end position="314"/>
    </location>
</feature>
<evidence type="ECO:0000313" key="3">
    <source>
        <dbReference type="EMBL" id="BBA32365.1"/>
    </source>
</evidence>
<accession>A0A286P3Z3</accession>
<dbReference type="EMBL" id="AP017928">
    <property type="protein sequence ID" value="BBA32365.1"/>
    <property type="molecule type" value="Genomic_DNA"/>
</dbReference>
<protein>
    <submittedName>
        <fullName evidence="3">Coenzyme F420 hydrogenase/dehydrogenase beta subunit domain protein</fullName>
    </submittedName>
</protein>
<feature type="domain" description="Coenzyme F420 hydrogenase/dehydrogenase beta subunit N-terminal" evidence="1">
    <location>
        <begin position="57"/>
        <end position="137"/>
    </location>
</feature>
<gene>
    <name evidence="3" type="ORF">sS8_0397</name>
</gene>
<name>A0A286P3Z3_9GAMM</name>